<dbReference type="InterPro" id="IPR036875">
    <property type="entry name" value="Znf_CCHC_sf"/>
</dbReference>
<protein>
    <recommendedName>
        <fullName evidence="4">CCHC-type domain-containing protein</fullName>
    </recommendedName>
</protein>
<dbReference type="PROSITE" id="PS50158">
    <property type="entry name" value="ZF_CCHC"/>
    <property type="match status" value="1"/>
</dbReference>
<comment type="caution">
    <text evidence="5">The sequence shown here is derived from an EMBL/GenBank/DDBJ whole genome shotgun (WGS) entry which is preliminary data.</text>
</comment>
<dbReference type="GO" id="GO:0008270">
    <property type="term" value="F:zinc ion binding"/>
    <property type="evidence" value="ECO:0007669"/>
    <property type="project" value="UniProtKB-KW"/>
</dbReference>
<feature type="domain" description="CCHC-type" evidence="4">
    <location>
        <begin position="441"/>
        <end position="456"/>
    </location>
</feature>
<evidence type="ECO:0000256" key="3">
    <source>
        <dbReference type="SAM" id="MobiDB-lite"/>
    </source>
</evidence>
<dbReference type="EMBL" id="LSRX01001591">
    <property type="protein sequence ID" value="OLP78595.1"/>
    <property type="molecule type" value="Genomic_DNA"/>
</dbReference>
<feature type="compositionally biased region" description="Polar residues" evidence="3">
    <location>
        <begin position="145"/>
        <end position="164"/>
    </location>
</feature>
<feature type="coiled-coil region" evidence="2">
    <location>
        <begin position="895"/>
        <end position="922"/>
    </location>
</feature>
<proteinExistence type="predicted"/>
<dbReference type="GO" id="GO:0003676">
    <property type="term" value="F:nucleic acid binding"/>
    <property type="evidence" value="ECO:0007669"/>
    <property type="project" value="InterPro"/>
</dbReference>
<organism evidence="5 6">
    <name type="scientific">Symbiodinium microadriaticum</name>
    <name type="common">Dinoflagellate</name>
    <name type="synonym">Zooxanthella microadriatica</name>
    <dbReference type="NCBI Taxonomy" id="2951"/>
    <lineage>
        <taxon>Eukaryota</taxon>
        <taxon>Sar</taxon>
        <taxon>Alveolata</taxon>
        <taxon>Dinophyceae</taxon>
        <taxon>Suessiales</taxon>
        <taxon>Symbiodiniaceae</taxon>
        <taxon>Symbiodinium</taxon>
    </lineage>
</organism>
<sequence length="928" mass="104569">MSQASSSGIARSKEGVPQWDGSSQDFQEYEETCLLWEASTPYHKRYLNGAKLANELQGSARKLILGKPVGWLSHPEGVRILLDFLRTCLGVPQLAEISEYLNKYFRQSRRKSGENMADYVTRKCEVYLRARQALQRVQPHHQGAGKSTTSEKSGGNQWGSWQPQSWPPTGRTADTEETVAAGPVGIRKPHKLPLRMPRRRIHKQPPPVGGDGDSTTTATSAADPGRHAWRPWHSYSWYSWTYEDDWYYMWNRNAWTPSENGDRQGPDLVELLPDYVQGWYLLHDANLDVSERNIIQTALRGDYSLQRVAQELRSQWPEAELRRRDHGNRQGGYFGVEDEEEFPEDETYGNYDESILVAEGMNEEGLQAMQEANREAYDAWAVIQGARRTLKEARARQKYVKLSRKYYSPSSKPGATPRRQGWGGSSTSSSSRSNPDANMVCLNCGRTGHRAAHCPDKKADANFEEEQAPFVCYADREMENQESFHINGQATGTEPASRMLTTTEAIAEGMGVIDGGATKTLASAQALEALMRKNQDLRGDTGIQEVDTEVRPVFSFGNSSSNRCLSTAHMSISAGGKPGIMKIHTIDAGHGPLLISIEALRSLKAIIDFSTDQAVFRSISDKHVVQLQRRQSRDPEPPEFFEYRRPAHNPRRSLLVYKQAILFVISPSSPTMASKITNAQLRTAIRSYGEEPPSRWNKAELVARLGELETIHGESDTTTLKLKADKPLQEMIQKLNRAAKTKATMVAFMQELGLHPNANDTILKMEKTAMMEIYRVVEPRGSDYVGFGKFAQMTYAELLNQAPSYAAWVTRTASESDSPDPKLVRLARWLERAEDVEKPVTNKMNPAKTYHLKEPEIPEKEMSMIAASSHQEPRRSRGYHGTTEKDSEDPQTQVMKTLVDAVKSLQEEIQELKEDKQRKQRAVTSQKQ</sequence>
<keyword evidence="6" id="KW-1185">Reference proteome</keyword>
<keyword evidence="1" id="KW-0863">Zinc-finger</keyword>
<keyword evidence="1" id="KW-0479">Metal-binding</keyword>
<evidence type="ECO:0000313" key="6">
    <source>
        <dbReference type="Proteomes" id="UP000186817"/>
    </source>
</evidence>
<dbReference type="Gene3D" id="4.10.60.10">
    <property type="entry name" value="Zinc finger, CCHC-type"/>
    <property type="match status" value="1"/>
</dbReference>
<dbReference type="AlphaFoldDB" id="A0A1Q9C6T3"/>
<dbReference type="SMART" id="SM00343">
    <property type="entry name" value="ZnF_C2HC"/>
    <property type="match status" value="1"/>
</dbReference>
<dbReference type="OrthoDB" id="10428735at2759"/>
<evidence type="ECO:0000256" key="2">
    <source>
        <dbReference type="SAM" id="Coils"/>
    </source>
</evidence>
<dbReference type="InterPro" id="IPR001878">
    <property type="entry name" value="Znf_CCHC"/>
</dbReference>
<feature type="region of interest" description="Disordered" evidence="3">
    <location>
        <begin position="136"/>
        <end position="179"/>
    </location>
</feature>
<keyword evidence="2" id="KW-0175">Coiled coil</keyword>
<reference evidence="5 6" key="1">
    <citation type="submission" date="2016-02" db="EMBL/GenBank/DDBJ databases">
        <title>Genome analysis of coral dinoflagellate symbionts highlights evolutionary adaptations to a symbiotic lifestyle.</title>
        <authorList>
            <person name="Aranda M."/>
            <person name="Li Y."/>
            <person name="Liew Y.J."/>
            <person name="Baumgarten S."/>
            <person name="Simakov O."/>
            <person name="Wilson M."/>
            <person name="Piel J."/>
            <person name="Ashoor H."/>
            <person name="Bougouffa S."/>
            <person name="Bajic V.B."/>
            <person name="Ryu T."/>
            <person name="Ravasi T."/>
            <person name="Bayer T."/>
            <person name="Micklem G."/>
            <person name="Kim H."/>
            <person name="Bhak J."/>
            <person name="Lajeunesse T.C."/>
            <person name="Voolstra C.R."/>
        </authorList>
    </citation>
    <scope>NUCLEOTIDE SEQUENCE [LARGE SCALE GENOMIC DNA]</scope>
    <source>
        <strain evidence="5 6">CCMP2467</strain>
    </source>
</reference>
<feature type="region of interest" description="Disordered" evidence="3">
    <location>
        <begin position="865"/>
        <end position="893"/>
    </location>
</feature>
<evidence type="ECO:0000256" key="1">
    <source>
        <dbReference type="PROSITE-ProRule" id="PRU00047"/>
    </source>
</evidence>
<dbReference type="SUPFAM" id="SSF57756">
    <property type="entry name" value="Retrovirus zinc finger-like domains"/>
    <property type="match status" value="1"/>
</dbReference>
<name>A0A1Q9C6T3_SYMMI</name>
<keyword evidence="1" id="KW-0862">Zinc</keyword>
<feature type="region of interest" description="Disordered" evidence="3">
    <location>
        <begin position="1"/>
        <end position="22"/>
    </location>
</feature>
<feature type="region of interest" description="Disordered" evidence="3">
    <location>
        <begin position="405"/>
        <end position="436"/>
    </location>
</feature>
<feature type="compositionally biased region" description="Low complexity" evidence="3">
    <location>
        <begin position="213"/>
        <end position="223"/>
    </location>
</feature>
<feature type="region of interest" description="Disordered" evidence="3">
    <location>
        <begin position="200"/>
        <end position="224"/>
    </location>
</feature>
<gene>
    <name evidence="5" type="ORF">AK812_SmicGene41220</name>
</gene>
<accession>A0A1Q9C6T3</accession>
<dbReference type="Proteomes" id="UP000186817">
    <property type="component" value="Unassembled WGS sequence"/>
</dbReference>
<evidence type="ECO:0000259" key="4">
    <source>
        <dbReference type="PROSITE" id="PS50158"/>
    </source>
</evidence>
<evidence type="ECO:0000313" key="5">
    <source>
        <dbReference type="EMBL" id="OLP78595.1"/>
    </source>
</evidence>